<dbReference type="GO" id="GO:0005506">
    <property type="term" value="F:iron ion binding"/>
    <property type="evidence" value="ECO:0007669"/>
    <property type="project" value="InterPro"/>
</dbReference>
<evidence type="ECO:0000256" key="5">
    <source>
        <dbReference type="ARBA" id="ARBA00022723"/>
    </source>
</evidence>
<keyword evidence="7 9" id="KW-0408">Iron</keyword>
<reference evidence="11 12" key="1">
    <citation type="submission" date="2014-06" db="EMBL/GenBank/DDBJ databases">
        <title>Evolutionary Origins and Diversification of the Mycorrhizal Mutualists.</title>
        <authorList>
            <consortium name="DOE Joint Genome Institute"/>
            <consortium name="Mycorrhizal Genomics Consortium"/>
            <person name="Kohler A."/>
            <person name="Kuo A."/>
            <person name="Nagy L.G."/>
            <person name="Floudas D."/>
            <person name="Copeland A."/>
            <person name="Barry K.W."/>
            <person name="Cichocki N."/>
            <person name="Veneault-Fourrey C."/>
            <person name="LaButti K."/>
            <person name="Lindquist E.A."/>
            <person name="Lipzen A."/>
            <person name="Lundell T."/>
            <person name="Morin E."/>
            <person name="Murat C."/>
            <person name="Riley R."/>
            <person name="Ohm R."/>
            <person name="Sun H."/>
            <person name="Tunlid A."/>
            <person name="Henrissat B."/>
            <person name="Grigoriev I.V."/>
            <person name="Hibbett D.S."/>
            <person name="Martin F."/>
        </authorList>
    </citation>
    <scope>NUCLEOTIDE SEQUENCE [LARGE SCALE GENOMIC DNA]</scope>
    <source>
        <strain evidence="11 12">SS14</strain>
    </source>
</reference>
<keyword evidence="5 9" id="KW-0479">Metal-binding</keyword>
<dbReference type="Proteomes" id="UP000054279">
    <property type="component" value="Unassembled WGS sequence"/>
</dbReference>
<dbReference type="Gene3D" id="1.10.630.10">
    <property type="entry name" value="Cytochrome P450"/>
    <property type="match status" value="1"/>
</dbReference>
<comment type="cofactor">
    <cofactor evidence="1 9">
        <name>heme</name>
        <dbReference type="ChEBI" id="CHEBI:30413"/>
    </cofactor>
</comment>
<evidence type="ECO:0000256" key="4">
    <source>
        <dbReference type="ARBA" id="ARBA00022617"/>
    </source>
</evidence>
<dbReference type="InterPro" id="IPR050121">
    <property type="entry name" value="Cytochrome_P450_monoxygenase"/>
</dbReference>
<dbReference type="Pfam" id="PF00067">
    <property type="entry name" value="p450"/>
    <property type="match status" value="1"/>
</dbReference>
<dbReference type="InterPro" id="IPR002401">
    <property type="entry name" value="Cyt_P450_E_grp-I"/>
</dbReference>
<keyword evidence="4 9" id="KW-0349">Heme</keyword>
<sequence length="541" mass="60406">MLSINFQVLAGSLLGSLWLIRLVISRVRRRSINHLAGPPPGSWLVGNTAALISPKEIGDADFFWIKEYGTTLHVKHTFGEDSLWTADPKAIQYIFNTSGYNYLKPNRIGVEMLLGRGLVWAEGSQHARQRKIMNPAFSFTALRGFLPLFRQTAQRAVNKLKDDKFAGAENKVINIMPWLSLITLDAIGETAFGYQFDAVQKGNESKLAAAYENLMTDAFSNRSDISVAIEQIFERIPVWLVHLILRLPIGRFKRLCDYLRVAREVAQDIVDKQTALYMDGKEGSKDVMSILVRANLSQDPKSKLSAEEIIPQMTTLFLAGHDTTALTSTWAIHQLSRHPEFQQRIRDEIKATRAAARDRGDTELTVADLDSMKCLLAVMKETLRFHPIVPLLVREAARDDIIPLSIPQKTKTGEIITSVPISKGQHIELSLLAYNRLPEVWGPDADQWRPERFLEGTLAPETSLGVFANLATFSSGVRGCIGWRFAVLEMQAILIEMLENFEFSPPPGDVEIILGPAGFMTPMIKGAKEPKGELPVTMTAL</sequence>
<evidence type="ECO:0000256" key="1">
    <source>
        <dbReference type="ARBA" id="ARBA00001971"/>
    </source>
</evidence>
<evidence type="ECO:0000313" key="12">
    <source>
        <dbReference type="Proteomes" id="UP000054279"/>
    </source>
</evidence>
<dbReference type="InterPro" id="IPR001128">
    <property type="entry name" value="Cyt_P450"/>
</dbReference>
<keyword evidence="12" id="KW-1185">Reference proteome</keyword>
<protein>
    <recommendedName>
        <fullName evidence="13">Cytochrome P450</fullName>
    </recommendedName>
</protein>
<dbReference type="InterPro" id="IPR017972">
    <property type="entry name" value="Cyt_P450_CS"/>
</dbReference>
<proteinExistence type="inferred from homology"/>
<gene>
    <name evidence="11" type="ORF">M422DRAFT_275874</name>
</gene>
<keyword evidence="8 10" id="KW-0503">Monooxygenase</keyword>
<dbReference type="GO" id="GO:0016705">
    <property type="term" value="F:oxidoreductase activity, acting on paired donors, with incorporation or reduction of molecular oxygen"/>
    <property type="evidence" value="ECO:0007669"/>
    <property type="project" value="InterPro"/>
</dbReference>
<evidence type="ECO:0000256" key="3">
    <source>
        <dbReference type="ARBA" id="ARBA00010617"/>
    </source>
</evidence>
<evidence type="ECO:0000256" key="6">
    <source>
        <dbReference type="ARBA" id="ARBA00023002"/>
    </source>
</evidence>
<dbReference type="GO" id="GO:0004497">
    <property type="term" value="F:monooxygenase activity"/>
    <property type="evidence" value="ECO:0007669"/>
    <property type="project" value="UniProtKB-KW"/>
</dbReference>
<name>A0A0C9UEB9_SPHS4</name>
<dbReference type="InterPro" id="IPR036396">
    <property type="entry name" value="Cyt_P450_sf"/>
</dbReference>
<dbReference type="AlphaFoldDB" id="A0A0C9UEB9"/>
<comment type="similarity">
    <text evidence="3 10">Belongs to the cytochrome P450 family.</text>
</comment>
<dbReference type="PROSITE" id="PS00086">
    <property type="entry name" value="CYTOCHROME_P450"/>
    <property type="match status" value="1"/>
</dbReference>
<accession>A0A0C9UEB9</accession>
<dbReference type="GO" id="GO:0020037">
    <property type="term" value="F:heme binding"/>
    <property type="evidence" value="ECO:0007669"/>
    <property type="project" value="InterPro"/>
</dbReference>
<dbReference type="PANTHER" id="PTHR24305">
    <property type="entry name" value="CYTOCHROME P450"/>
    <property type="match status" value="1"/>
</dbReference>
<dbReference type="HOGENOM" id="CLU_001570_5_11_1"/>
<dbReference type="EMBL" id="KN837647">
    <property type="protein sequence ID" value="KIJ23530.1"/>
    <property type="molecule type" value="Genomic_DNA"/>
</dbReference>
<feature type="binding site" description="axial binding residue" evidence="9">
    <location>
        <position position="480"/>
    </location>
    <ligand>
        <name>heme</name>
        <dbReference type="ChEBI" id="CHEBI:30413"/>
    </ligand>
    <ligandPart>
        <name>Fe</name>
        <dbReference type="ChEBI" id="CHEBI:18248"/>
    </ligandPart>
</feature>
<evidence type="ECO:0000256" key="9">
    <source>
        <dbReference type="PIRSR" id="PIRSR602401-1"/>
    </source>
</evidence>
<evidence type="ECO:0000313" key="11">
    <source>
        <dbReference type="EMBL" id="KIJ23530.1"/>
    </source>
</evidence>
<comment type="pathway">
    <text evidence="2">Secondary metabolite biosynthesis.</text>
</comment>
<organism evidence="11 12">
    <name type="scientific">Sphaerobolus stellatus (strain SS14)</name>
    <dbReference type="NCBI Taxonomy" id="990650"/>
    <lineage>
        <taxon>Eukaryota</taxon>
        <taxon>Fungi</taxon>
        <taxon>Dikarya</taxon>
        <taxon>Basidiomycota</taxon>
        <taxon>Agaricomycotina</taxon>
        <taxon>Agaricomycetes</taxon>
        <taxon>Phallomycetidae</taxon>
        <taxon>Geastrales</taxon>
        <taxon>Sphaerobolaceae</taxon>
        <taxon>Sphaerobolus</taxon>
    </lineage>
</organism>
<dbReference type="PRINTS" id="PR00463">
    <property type="entry name" value="EP450I"/>
</dbReference>
<evidence type="ECO:0000256" key="7">
    <source>
        <dbReference type="ARBA" id="ARBA00023004"/>
    </source>
</evidence>
<dbReference type="SUPFAM" id="SSF48264">
    <property type="entry name" value="Cytochrome P450"/>
    <property type="match status" value="1"/>
</dbReference>
<evidence type="ECO:0008006" key="13">
    <source>
        <dbReference type="Google" id="ProtNLM"/>
    </source>
</evidence>
<evidence type="ECO:0000256" key="2">
    <source>
        <dbReference type="ARBA" id="ARBA00005179"/>
    </source>
</evidence>
<keyword evidence="6 10" id="KW-0560">Oxidoreductase</keyword>
<dbReference type="PRINTS" id="PR00385">
    <property type="entry name" value="P450"/>
</dbReference>
<dbReference type="PANTHER" id="PTHR24305:SF166">
    <property type="entry name" value="CYTOCHROME P450 12A4, MITOCHONDRIAL-RELATED"/>
    <property type="match status" value="1"/>
</dbReference>
<evidence type="ECO:0000256" key="10">
    <source>
        <dbReference type="RuleBase" id="RU000461"/>
    </source>
</evidence>
<dbReference type="OrthoDB" id="1470350at2759"/>
<evidence type="ECO:0000256" key="8">
    <source>
        <dbReference type="ARBA" id="ARBA00023033"/>
    </source>
</evidence>